<dbReference type="PROSITE" id="PS00131">
    <property type="entry name" value="CARBOXYPEPT_SER_SER"/>
    <property type="match status" value="1"/>
</dbReference>
<dbReference type="KEGG" id="pfy:PFICI_12307"/>
<dbReference type="InterPro" id="IPR001563">
    <property type="entry name" value="Peptidase_S10"/>
</dbReference>
<keyword evidence="2 7" id="KW-0121">Carboxypeptidase</keyword>
<name>W3WNC9_PESFW</name>
<dbReference type="EC" id="3.4.16.-" evidence="7"/>
<keyword evidence="4 7" id="KW-0732">Signal</keyword>
<dbReference type="FunFam" id="3.40.50.1820:FF:000118">
    <property type="entry name" value="Carboxypeptidase"/>
    <property type="match status" value="1"/>
</dbReference>
<dbReference type="OrthoDB" id="443318at2759"/>
<dbReference type="InParanoid" id="W3WNC9"/>
<dbReference type="Pfam" id="PF00450">
    <property type="entry name" value="Peptidase_S10"/>
    <property type="match status" value="1"/>
</dbReference>
<evidence type="ECO:0000256" key="3">
    <source>
        <dbReference type="ARBA" id="ARBA00022670"/>
    </source>
</evidence>
<dbReference type="HOGENOM" id="CLU_008523_12_3_1"/>
<evidence type="ECO:0000313" key="8">
    <source>
        <dbReference type="EMBL" id="ETS75363.1"/>
    </source>
</evidence>
<dbReference type="Proteomes" id="UP000030651">
    <property type="component" value="Unassembled WGS sequence"/>
</dbReference>
<dbReference type="MEROPS" id="S10.014"/>
<dbReference type="InterPro" id="IPR018202">
    <property type="entry name" value="Ser_caboxypep_ser_AS"/>
</dbReference>
<dbReference type="AlphaFoldDB" id="W3WNC9"/>
<sequence>MYSSFSWPWTFVLHILILLSCFALTDSRLLSHHDQLLQRLDTGNDYQLLQRNSKQPSNSSYLQANTTQFFVNSTSLPDVDFDIGESYAGLLSISEDLSILERLFFWFFPSSSATSRDEIVIWLNGGPGCSSLEGLLQENGPFLWQYGTYKPVPNPWSWSRLTNIVYIEQPIGTGFSTGTPSIHDENELSHQFMGFWKNFVDLFGLHGFKVYITGESYAGMYCPYIGSAFLDAQDATYFNVSGMLIYDPLIGNAISDRNIAAVPFVDQHKSLFPLNDSFAGNMHRLHESCGFQHRLTTYLTFPPPGPQPDLGTMNLTDECQGLWTSIYTEMFPINPCFDEYQVATTCPLLWDVLGAPGSLSYLPKGAEVYFDRADVKKAIHVHENQSWSECSGGIFQDNIDASDPSSWAAIPRVIDATQNVIIGHGQLDFVLISNQTLLAIQNMTWGGLQGFQSAPSEPFLVPQHALSTYAAITATNDQSQLATLTGAGVMGTTHTERGLTFVTINMAGHMVPQYAPSAAYRHLEVLLGRVDSLESNEPFTE</sequence>
<dbReference type="Gene3D" id="3.40.50.1820">
    <property type="entry name" value="alpha/beta hydrolase"/>
    <property type="match status" value="1"/>
</dbReference>
<dbReference type="PANTHER" id="PTHR11802:SF479">
    <property type="entry name" value="CARBOXYPEPTIDASE"/>
    <property type="match status" value="1"/>
</dbReference>
<keyword evidence="9" id="KW-1185">Reference proteome</keyword>
<proteinExistence type="inferred from homology"/>
<dbReference type="GO" id="GO:0006508">
    <property type="term" value="P:proteolysis"/>
    <property type="evidence" value="ECO:0007669"/>
    <property type="project" value="UniProtKB-KW"/>
</dbReference>
<dbReference type="GO" id="GO:0004185">
    <property type="term" value="F:serine-type carboxypeptidase activity"/>
    <property type="evidence" value="ECO:0007669"/>
    <property type="project" value="UniProtKB-UniRule"/>
</dbReference>
<dbReference type="OMA" id="PYHYGLA"/>
<feature type="chain" id="PRO_5006531436" description="Carboxypeptidase" evidence="7">
    <location>
        <begin position="28"/>
        <end position="541"/>
    </location>
</feature>
<dbReference type="eggNOG" id="KOG1282">
    <property type="taxonomic scope" value="Eukaryota"/>
</dbReference>
<dbReference type="SUPFAM" id="SSF53474">
    <property type="entry name" value="alpha/beta-Hydrolases"/>
    <property type="match status" value="1"/>
</dbReference>
<evidence type="ECO:0000256" key="6">
    <source>
        <dbReference type="ARBA" id="ARBA00023180"/>
    </source>
</evidence>
<comment type="similarity">
    <text evidence="1 7">Belongs to the peptidase S10 family.</text>
</comment>
<accession>W3WNC9</accession>
<reference evidence="9" key="1">
    <citation type="journal article" date="2015" name="BMC Genomics">
        <title>Genomic and transcriptomic analysis of the endophytic fungus Pestalotiopsis fici reveals its lifestyle and high potential for synthesis of natural products.</title>
        <authorList>
            <person name="Wang X."/>
            <person name="Zhang X."/>
            <person name="Liu L."/>
            <person name="Xiang M."/>
            <person name="Wang W."/>
            <person name="Sun X."/>
            <person name="Che Y."/>
            <person name="Guo L."/>
            <person name="Liu G."/>
            <person name="Guo L."/>
            <person name="Wang C."/>
            <person name="Yin W.B."/>
            <person name="Stadler M."/>
            <person name="Zhang X."/>
            <person name="Liu X."/>
        </authorList>
    </citation>
    <scope>NUCLEOTIDE SEQUENCE [LARGE SCALE GENOMIC DNA]</scope>
    <source>
        <strain evidence="9">W106-1 / CGMCC3.15140</strain>
    </source>
</reference>
<evidence type="ECO:0000313" key="9">
    <source>
        <dbReference type="Proteomes" id="UP000030651"/>
    </source>
</evidence>
<evidence type="ECO:0000256" key="4">
    <source>
        <dbReference type="ARBA" id="ARBA00022729"/>
    </source>
</evidence>
<dbReference type="GeneID" id="19277320"/>
<keyword evidence="6" id="KW-0325">Glycoprotein</keyword>
<keyword evidence="5 7" id="KW-0378">Hydrolase</keyword>
<gene>
    <name evidence="8" type="ORF">PFICI_12307</name>
</gene>
<evidence type="ECO:0000256" key="5">
    <source>
        <dbReference type="ARBA" id="ARBA00022801"/>
    </source>
</evidence>
<dbReference type="PANTHER" id="PTHR11802">
    <property type="entry name" value="SERINE PROTEASE FAMILY S10 SERINE CARBOXYPEPTIDASE"/>
    <property type="match status" value="1"/>
</dbReference>
<keyword evidence="3 7" id="KW-0645">Protease</keyword>
<dbReference type="PRINTS" id="PR00724">
    <property type="entry name" value="CRBOXYPTASEC"/>
</dbReference>
<organism evidence="8 9">
    <name type="scientific">Pestalotiopsis fici (strain W106-1 / CGMCC3.15140)</name>
    <dbReference type="NCBI Taxonomy" id="1229662"/>
    <lineage>
        <taxon>Eukaryota</taxon>
        <taxon>Fungi</taxon>
        <taxon>Dikarya</taxon>
        <taxon>Ascomycota</taxon>
        <taxon>Pezizomycotina</taxon>
        <taxon>Sordariomycetes</taxon>
        <taxon>Xylariomycetidae</taxon>
        <taxon>Amphisphaeriales</taxon>
        <taxon>Sporocadaceae</taxon>
        <taxon>Pestalotiopsis</taxon>
    </lineage>
</organism>
<evidence type="ECO:0000256" key="1">
    <source>
        <dbReference type="ARBA" id="ARBA00009431"/>
    </source>
</evidence>
<evidence type="ECO:0000256" key="2">
    <source>
        <dbReference type="ARBA" id="ARBA00022645"/>
    </source>
</evidence>
<evidence type="ECO:0000256" key="7">
    <source>
        <dbReference type="RuleBase" id="RU361156"/>
    </source>
</evidence>
<dbReference type="InterPro" id="IPR029058">
    <property type="entry name" value="AB_hydrolase_fold"/>
</dbReference>
<feature type="signal peptide" evidence="7">
    <location>
        <begin position="1"/>
        <end position="27"/>
    </location>
</feature>
<dbReference type="RefSeq" id="XP_007839079.1">
    <property type="nucleotide sequence ID" value="XM_007840888.1"/>
</dbReference>
<dbReference type="EMBL" id="KI912118">
    <property type="protein sequence ID" value="ETS75363.1"/>
    <property type="molecule type" value="Genomic_DNA"/>
</dbReference>
<protein>
    <recommendedName>
        <fullName evidence="7">Carboxypeptidase</fullName>
        <ecNumber evidence="7">3.4.16.-</ecNumber>
    </recommendedName>
</protein>